<comment type="caution">
    <text evidence="1">The sequence shown here is derived from an EMBL/GenBank/DDBJ whole genome shotgun (WGS) entry which is preliminary data.</text>
</comment>
<reference evidence="1" key="1">
    <citation type="submission" date="2023-10" db="EMBL/GenBank/DDBJ databases">
        <title>Genome assembly of Pristionchus species.</title>
        <authorList>
            <person name="Yoshida K."/>
            <person name="Sommer R.J."/>
        </authorList>
    </citation>
    <scope>NUCLEOTIDE SEQUENCE</scope>
    <source>
        <strain evidence="1">RS5133</strain>
    </source>
</reference>
<sequence length="101" mass="11233">DANSGHFTDKRIIVENGHESFRIAVELNLFASTFEQHHVGEVFAGGAVREYSVYDWPASGAALHRAVTGIALASILLELLGFRAENSRVLIHRFIFLHSRT</sequence>
<gene>
    <name evidence="1" type="ORF">PFISCL1PPCAC_9422</name>
</gene>
<protein>
    <submittedName>
        <fullName evidence="1">Uncharacterized protein</fullName>
    </submittedName>
</protein>
<dbReference type="Proteomes" id="UP001432322">
    <property type="component" value="Unassembled WGS sequence"/>
</dbReference>
<dbReference type="EMBL" id="BTSY01000003">
    <property type="protein sequence ID" value="GMT18125.1"/>
    <property type="molecule type" value="Genomic_DNA"/>
</dbReference>
<evidence type="ECO:0000313" key="1">
    <source>
        <dbReference type="EMBL" id="GMT18125.1"/>
    </source>
</evidence>
<organism evidence="1 2">
    <name type="scientific">Pristionchus fissidentatus</name>
    <dbReference type="NCBI Taxonomy" id="1538716"/>
    <lineage>
        <taxon>Eukaryota</taxon>
        <taxon>Metazoa</taxon>
        <taxon>Ecdysozoa</taxon>
        <taxon>Nematoda</taxon>
        <taxon>Chromadorea</taxon>
        <taxon>Rhabditida</taxon>
        <taxon>Rhabditina</taxon>
        <taxon>Diplogasteromorpha</taxon>
        <taxon>Diplogasteroidea</taxon>
        <taxon>Neodiplogasteridae</taxon>
        <taxon>Pristionchus</taxon>
    </lineage>
</organism>
<feature type="non-terminal residue" evidence="1">
    <location>
        <position position="1"/>
    </location>
</feature>
<feature type="non-terminal residue" evidence="1">
    <location>
        <position position="101"/>
    </location>
</feature>
<proteinExistence type="predicted"/>
<dbReference type="AlphaFoldDB" id="A0AAV5VEL7"/>
<name>A0AAV5VEL7_9BILA</name>
<keyword evidence="2" id="KW-1185">Reference proteome</keyword>
<accession>A0AAV5VEL7</accession>
<evidence type="ECO:0000313" key="2">
    <source>
        <dbReference type="Proteomes" id="UP001432322"/>
    </source>
</evidence>